<dbReference type="Proteomes" id="UP001470230">
    <property type="component" value="Unassembled WGS sequence"/>
</dbReference>
<evidence type="ECO:0000313" key="3">
    <source>
        <dbReference type="EMBL" id="KAK8842217.1"/>
    </source>
</evidence>
<gene>
    <name evidence="3" type="ORF">M9Y10_026449</name>
</gene>
<keyword evidence="2" id="KW-1133">Transmembrane helix</keyword>
<evidence type="ECO:0000313" key="4">
    <source>
        <dbReference type="Proteomes" id="UP001470230"/>
    </source>
</evidence>
<reference evidence="3 4" key="1">
    <citation type="submission" date="2024-04" db="EMBL/GenBank/DDBJ databases">
        <title>Tritrichomonas musculus Genome.</title>
        <authorList>
            <person name="Alves-Ferreira E."/>
            <person name="Grigg M."/>
            <person name="Lorenzi H."/>
            <person name="Galac M."/>
        </authorList>
    </citation>
    <scope>NUCLEOTIDE SEQUENCE [LARGE SCALE GENOMIC DNA]</scope>
    <source>
        <strain evidence="3 4">EAF2021</strain>
    </source>
</reference>
<organism evidence="3 4">
    <name type="scientific">Tritrichomonas musculus</name>
    <dbReference type="NCBI Taxonomy" id="1915356"/>
    <lineage>
        <taxon>Eukaryota</taxon>
        <taxon>Metamonada</taxon>
        <taxon>Parabasalia</taxon>
        <taxon>Tritrichomonadida</taxon>
        <taxon>Tritrichomonadidae</taxon>
        <taxon>Tritrichomonas</taxon>
    </lineage>
</organism>
<accession>A0ABR2H8Y5</accession>
<name>A0ABR2H8Y5_9EUKA</name>
<keyword evidence="2" id="KW-0812">Transmembrane</keyword>
<comment type="caution">
    <text evidence="3">The sequence shown here is derived from an EMBL/GenBank/DDBJ whole genome shotgun (WGS) entry which is preliminary data.</text>
</comment>
<evidence type="ECO:0000256" key="2">
    <source>
        <dbReference type="SAM" id="Phobius"/>
    </source>
</evidence>
<sequence length="221" mass="26201">MLESNDSHEEINNEYERDLIALTDSKTENKSLIEEKISKHLDDYLENCGEQLMQLPMKSLINIFNNKSRLLKNQNLAYQLIIQQSKTKKSTDLSMYCLLPYLDAKELDEKSVQESYELSKERNFMTPKNTLIKLMQNRTEEKERSKKEPIKKHDQNKNRRFLIFIIVFFIVALIVFGFYSMRVKIAENEKIIKDLNESVVKLQTSVQEMKEKLKKLELKID</sequence>
<evidence type="ECO:0000256" key="1">
    <source>
        <dbReference type="SAM" id="Coils"/>
    </source>
</evidence>
<proteinExistence type="predicted"/>
<keyword evidence="1" id="KW-0175">Coiled coil</keyword>
<protein>
    <submittedName>
        <fullName evidence="3">Uncharacterized protein</fullName>
    </submittedName>
</protein>
<feature type="coiled-coil region" evidence="1">
    <location>
        <begin position="192"/>
        <end position="219"/>
    </location>
</feature>
<keyword evidence="4" id="KW-1185">Reference proteome</keyword>
<dbReference type="EMBL" id="JAPFFF010000039">
    <property type="protein sequence ID" value="KAK8842217.1"/>
    <property type="molecule type" value="Genomic_DNA"/>
</dbReference>
<feature type="transmembrane region" description="Helical" evidence="2">
    <location>
        <begin position="161"/>
        <end position="181"/>
    </location>
</feature>
<keyword evidence="2" id="KW-0472">Membrane</keyword>